<dbReference type="SUPFAM" id="SSF46767">
    <property type="entry name" value="Methylated DNA-protein cysteine methyltransferase, C-terminal domain"/>
    <property type="match status" value="1"/>
</dbReference>
<comment type="cofactor">
    <cofactor evidence="13">
        <name>Zn(2+)</name>
        <dbReference type="ChEBI" id="CHEBI:29105"/>
    </cofactor>
    <text evidence="13">Binds 1 zinc ion per subunit.</text>
</comment>
<keyword evidence="4 15" id="KW-0489">Methyltransferase</keyword>
<dbReference type="InterPro" id="IPR035451">
    <property type="entry name" value="Ada-like_dom_sf"/>
</dbReference>
<evidence type="ECO:0000256" key="1">
    <source>
        <dbReference type="ARBA" id="ARBA00001286"/>
    </source>
</evidence>
<gene>
    <name evidence="15" type="ORF">GFB49_08935</name>
</gene>
<dbReference type="InterPro" id="IPR018060">
    <property type="entry name" value="HTH_AraC"/>
</dbReference>
<dbReference type="InterPro" id="IPR016221">
    <property type="entry name" value="Bifunct_regulatory_prot_Ada"/>
</dbReference>
<evidence type="ECO:0000256" key="10">
    <source>
        <dbReference type="ARBA" id="ARBA00023204"/>
    </source>
</evidence>
<dbReference type="SUPFAM" id="SSF53155">
    <property type="entry name" value="Methylated DNA-protein cysteine methyltransferase domain"/>
    <property type="match status" value="1"/>
</dbReference>
<feature type="binding site" evidence="13">
    <location>
        <position position="68"/>
    </location>
    <ligand>
        <name>Zn(2+)</name>
        <dbReference type="ChEBI" id="CHEBI:29105"/>
    </ligand>
</feature>
<evidence type="ECO:0000256" key="12">
    <source>
        <dbReference type="PIRSR" id="PIRSR000409-1"/>
    </source>
</evidence>
<dbReference type="InterPro" id="IPR009057">
    <property type="entry name" value="Homeodomain-like_sf"/>
</dbReference>
<name>A0A843YGK1_9RHOB</name>
<dbReference type="Gene3D" id="3.40.10.10">
    <property type="entry name" value="DNA Methylphosphotriester Repair Domain"/>
    <property type="match status" value="1"/>
</dbReference>
<keyword evidence="7" id="KW-0805">Transcription regulation</keyword>
<dbReference type="GO" id="GO:0008270">
    <property type="term" value="F:zinc ion binding"/>
    <property type="evidence" value="ECO:0007669"/>
    <property type="project" value="InterPro"/>
</dbReference>
<dbReference type="Proteomes" id="UP000444174">
    <property type="component" value="Unassembled WGS sequence"/>
</dbReference>
<dbReference type="InterPro" id="IPR036217">
    <property type="entry name" value="MethylDNA_cys_MeTrfase_DNAb"/>
</dbReference>
<dbReference type="GO" id="GO:0006281">
    <property type="term" value="P:DNA repair"/>
    <property type="evidence" value="ECO:0007669"/>
    <property type="project" value="UniProtKB-KW"/>
</dbReference>
<keyword evidence="16" id="KW-1185">Reference proteome</keyword>
<evidence type="ECO:0000256" key="7">
    <source>
        <dbReference type="ARBA" id="ARBA00023015"/>
    </source>
</evidence>
<dbReference type="Pfam" id="PF12833">
    <property type="entry name" value="HTH_18"/>
    <property type="match status" value="1"/>
</dbReference>
<dbReference type="PROSITE" id="PS01124">
    <property type="entry name" value="HTH_ARAC_FAMILY_2"/>
    <property type="match status" value="1"/>
</dbReference>
<evidence type="ECO:0000313" key="16">
    <source>
        <dbReference type="Proteomes" id="UP000444174"/>
    </source>
</evidence>
<feature type="domain" description="HTH araC/xylS-type" evidence="14">
    <location>
        <begin position="106"/>
        <end position="181"/>
    </location>
</feature>
<dbReference type="EMBL" id="WIBF01000004">
    <property type="protein sequence ID" value="MQQ08574.1"/>
    <property type="molecule type" value="Genomic_DNA"/>
</dbReference>
<comment type="similarity">
    <text evidence="2">Belongs to the MGMT family.</text>
</comment>
<comment type="catalytic activity">
    <reaction evidence="11">
        <text>a 6-O-methyl-2'-deoxyguanosine in DNA + L-cysteinyl-[protein] = S-methyl-L-cysteinyl-[protein] + a 2'-deoxyguanosine in DNA</text>
        <dbReference type="Rhea" id="RHEA:24000"/>
        <dbReference type="Rhea" id="RHEA-COMP:10131"/>
        <dbReference type="Rhea" id="RHEA-COMP:10132"/>
        <dbReference type="Rhea" id="RHEA-COMP:11367"/>
        <dbReference type="Rhea" id="RHEA-COMP:11368"/>
        <dbReference type="ChEBI" id="CHEBI:29950"/>
        <dbReference type="ChEBI" id="CHEBI:82612"/>
        <dbReference type="ChEBI" id="CHEBI:85445"/>
        <dbReference type="ChEBI" id="CHEBI:85448"/>
        <dbReference type="EC" id="2.1.1.63"/>
    </reaction>
</comment>
<feature type="active site" description="Nucleophile; methyl group acceptor from methylphosphotriester" evidence="12">
    <location>
        <position position="37"/>
    </location>
</feature>
<dbReference type="PANTHER" id="PTHR10815">
    <property type="entry name" value="METHYLATED-DNA--PROTEIN-CYSTEINE METHYLTRANSFERASE"/>
    <property type="match status" value="1"/>
</dbReference>
<dbReference type="RefSeq" id="WP_153215512.1">
    <property type="nucleotide sequence ID" value="NZ_WIBF01000004.1"/>
</dbReference>
<dbReference type="SUPFAM" id="SSF46689">
    <property type="entry name" value="Homeodomain-like"/>
    <property type="match status" value="1"/>
</dbReference>
<dbReference type="InterPro" id="IPR014048">
    <property type="entry name" value="MethylDNA_cys_MeTrfase_DNA-bd"/>
</dbReference>
<dbReference type="InterPro" id="IPR004026">
    <property type="entry name" value="Ada_DNA_repair_Zn-bd"/>
</dbReference>
<evidence type="ECO:0000256" key="3">
    <source>
        <dbReference type="ARBA" id="ARBA00011918"/>
    </source>
</evidence>
<accession>A0A843YGK1</accession>
<dbReference type="FunFam" id="1.10.10.10:FF:000214">
    <property type="entry name" value="Methylated-DNA--protein-cysteine methyltransferase"/>
    <property type="match status" value="1"/>
</dbReference>
<evidence type="ECO:0000313" key="15">
    <source>
        <dbReference type="EMBL" id="MQQ08574.1"/>
    </source>
</evidence>
<dbReference type="NCBIfam" id="TIGR00589">
    <property type="entry name" value="ogt"/>
    <property type="match status" value="1"/>
</dbReference>
<keyword evidence="8" id="KW-0010">Activator</keyword>
<reference evidence="15 16" key="1">
    <citation type="submission" date="2019-10" db="EMBL/GenBank/DDBJ databases">
        <title>Epibacterium sp. nov., isolated from seawater.</title>
        <authorList>
            <person name="Zhang X."/>
            <person name="Li N."/>
        </authorList>
    </citation>
    <scope>NUCLEOTIDE SEQUENCE [LARGE SCALE GENOMIC DNA]</scope>
    <source>
        <strain evidence="15 16">SM1979</strain>
    </source>
</reference>
<keyword evidence="9" id="KW-0804">Transcription</keyword>
<evidence type="ECO:0000259" key="14">
    <source>
        <dbReference type="PROSITE" id="PS01124"/>
    </source>
</evidence>
<comment type="catalytic activity">
    <reaction evidence="1">
        <text>a 4-O-methyl-thymidine in DNA + L-cysteinyl-[protein] = a thymidine in DNA + S-methyl-L-cysteinyl-[protein]</text>
        <dbReference type="Rhea" id="RHEA:53428"/>
        <dbReference type="Rhea" id="RHEA-COMP:10131"/>
        <dbReference type="Rhea" id="RHEA-COMP:10132"/>
        <dbReference type="Rhea" id="RHEA-COMP:13555"/>
        <dbReference type="Rhea" id="RHEA-COMP:13556"/>
        <dbReference type="ChEBI" id="CHEBI:29950"/>
        <dbReference type="ChEBI" id="CHEBI:82612"/>
        <dbReference type="ChEBI" id="CHEBI:137386"/>
        <dbReference type="ChEBI" id="CHEBI:137387"/>
        <dbReference type="EC" id="2.1.1.63"/>
    </reaction>
</comment>
<dbReference type="GO" id="GO:0032259">
    <property type="term" value="P:methylation"/>
    <property type="evidence" value="ECO:0007669"/>
    <property type="project" value="UniProtKB-KW"/>
</dbReference>
<evidence type="ECO:0000256" key="11">
    <source>
        <dbReference type="ARBA" id="ARBA00049348"/>
    </source>
</evidence>
<protein>
    <recommendedName>
        <fullName evidence="3">methylated-DNA--[protein]-cysteine S-methyltransferase</fullName>
        <ecNumber evidence="3">2.1.1.63</ecNumber>
    </recommendedName>
</protein>
<feature type="binding site" evidence="13">
    <location>
        <position position="71"/>
    </location>
    <ligand>
        <name>Zn(2+)</name>
        <dbReference type="ChEBI" id="CHEBI:29105"/>
    </ligand>
</feature>
<dbReference type="CDD" id="cd06445">
    <property type="entry name" value="ATase"/>
    <property type="match status" value="1"/>
</dbReference>
<organism evidence="15 16">
    <name type="scientific">Tritonibacter litoralis</name>
    <dbReference type="NCBI Taxonomy" id="2662264"/>
    <lineage>
        <taxon>Bacteria</taxon>
        <taxon>Pseudomonadati</taxon>
        <taxon>Pseudomonadota</taxon>
        <taxon>Alphaproteobacteria</taxon>
        <taxon>Rhodobacterales</taxon>
        <taxon>Paracoccaceae</taxon>
        <taxon>Tritonibacter</taxon>
    </lineage>
</organism>
<evidence type="ECO:0000256" key="13">
    <source>
        <dbReference type="PIRSR" id="PIRSR000409-3"/>
    </source>
</evidence>
<dbReference type="GO" id="GO:0043565">
    <property type="term" value="F:sequence-specific DNA binding"/>
    <property type="evidence" value="ECO:0007669"/>
    <property type="project" value="InterPro"/>
</dbReference>
<dbReference type="EC" id="2.1.1.63" evidence="3"/>
<dbReference type="PANTHER" id="PTHR10815:SF5">
    <property type="entry name" value="METHYLATED-DNA--PROTEIN-CYSTEINE METHYLTRANSFERASE"/>
    <property type="match status" value="1"/>
</dbReference>
<dbReference type="GO" id="GO:0003908">
    <property type="term" value="F:methylated-DNA-[protein]-cysteine S-methyltransferase activity"/>
    <property type="evidence" value="ECO:0007669"/>
    <property type="project" value="UniProtKB-EC"/>
</dbReference>
<dbReference type="SMART" id="SM00342">
    <property type="entry name" value="HTH_ARAC"/>
    <property type="match status" value="1"/>
</dbReference>
<sequence>MMFDLPDSQTLYQALLNRDDSYEGRAWVGVSSTGIFCRLSCPARKPKFENCTFYPAISDCLDAGFRACKRCRPLDQAAGDDPVVTPLLAALDHDPSRRWREADVAQMGFDPSNVRRVFKRQFGMTFLEMARQRRLREGFTTLKEGAPVIAAQIDAGFDSASAFRAAFGRRIGLAPGQFRADALMKVDWIDTPLGPMVAIACQHQLHLLEFFDRKALPTEVRRLQERQPGGLGFGRTPVMEQLTAELAQFFAGELSRFETPCAFHGTAFEQEVWRALQDIPAGQTRSYGDLATGLGRPSATRAVARANGKNQIAILIPCHRIIGADGNLTGYGGGIWRKRRLIEVETTYKERVSA</sequence>
<dbReference type="PROSITE" id="PS00374">
    <property type="entry name" value="MGMT"/>
    <property type="match status" value="1"/>
</dbReference>
<keyword evidence="5 15" id="KW-0808">Transferase</keyword>
<keyword evidence="13" id="KW-0862">Zinc</keyword>
<proteinExistence type="inferred from homology"/>
<dbReference type="GO" id="GO:0003700">
    <property type="term" value="F:DNA-binding transcription factor activity"/>
    <property type="evidence" value="ECO:0007669"/>
    <property type="project" value="InterPro"/>
</dbReference>
<comment type="caution">
    <text evidence="15">The sequence shown here is derived from an EMBL/GenBank/DDBJ whole genome shotgun (WGS) entry which is preliminary data.</text>
</comment>
<dbReference type="InterPro" id="IPR036388">
    <property type="entry name" value="WH-like_DNA-bd_sf"/>
</dbReference>
<keyword evidence="13" id="KW-0479">Metal-binding</keyword>
<dbReference type="InterPro" id="IPR001497">
    <property type="entry name" value="MethylDNA_cys_MeTrfase_AS"/>
</dbReference>
<dbReference type="InterPro" id="IPR036631">
    <property type="entry name" value="MGMT_N_sf"/>
</dbReference>
<feature type="binding site" evidence="13">
    <location>
        <position position="37"/>
    </location>
    <ligand>
        <name>Zn(2+)</name>
        <dbReference type="ChEBI" id="CHEBI:29105"/>
    </ligand>
</feature>
<dbReference type="Gene3D" id="3.30.160.70">
    <property type="entry name" value="Methylated DNA-protein cysteine methyltransferase domain"/>
    <property type="match status" value="1"/>
</dbReference>
<dbReference type="Pfam" id="PF02805">
    <property type="entry name" value="Ada_Zn_binding"/>
    <property type="match status" value="1"/>
</dbReference>
<evidence type="ECO:0000256" key="2">
    <source>
        <dbReference type="ARBA" id="ARBA00008711"/>
    </source>
</evidence>
<dbReference type="PIRSF" id="PIRSF000409">
    <property type="entry name" value="Ada"/>
    <property type="match status" value="1"/>
</dbReference>
<dbReference type="Gene3D" id="1.10.10.10">
    <property type="entry name" value="Winged helix-like DNA-binding domain superfamily/Winged helix DNA-binding domain"/>
    <property type="match status" value="1"/>
</dbReference>
<dbReference type="Gene3D" id="1.10.10.60">
    <property type="entry name" value="Homeodomain-like"/>
    <property type="match status" value="2"/>
</dbReference>
<feature type="binding site" evidence="13">
    <location>
        <position position="41"/>
    </location>
    <ligand>
        <name>Zn(2+)</name>
        <dbReference type="ChEBI" id="CHEBI:29105"/>
    </ligand>
</feature>
<keyword evidence="6" id="KW-0227">DNA damage</keyword>
<dbReference type="SUPFAM" id="SSF57884">
    <property type="entry name" value="Ada DNA repair protein, N-terminal domain (N-Ada 10)"/>
    <property type="match status" value="1"/>
</dbReference>
<evidence type="ECO:0000256" key="6">
    <source>
        <dbReference type="ARBA" id="ARBA00022763"/>
    </source>
</evidence>
<feature type="active site" description="Nucleophile; methyl group acceptor from either O6-methylguanine or O4-methylthymine" evidence="12">
    <location>
        <position position="318"/>
    </location>
</feature>
<evidence type="ECO:0000256" key="9">
    <source>
        <dbReference type="ARBA" id="ARBA00023163"/>
    </source>
</evidence>
<evidence type="ECO:0000256" key="5">
    <source>
        <dbReference type="ARBA" id="ARBA00022679"/>
    </source>
</evidence>
<keyword evidence="10" id="KW-0234">DNA repair</keyword>
<dbReference type="Pfam" id="PF01035">
    <property type="entry name" value="DNA_binding_1"/>
    <property type="match status" value="1"/>
</dbReference>
<evidence type="ECO:0000256" key="8">
    <source>
        <dbReference type="ARBA" id="ARBA00023159"/>
    </source>
</evidence>
<dbReference type="AlphaFoldDB" id="A0A843YGK1"/>
<evidence type="ECO:0000256" key="4">
    <source>
        <dbReference type="ARBA" id="ARBA00022603"/>
    </source>
</evidence>